<dbReference type="AlphaFoldDB" id="A0A3N4MR83"/>
<evidence type="ECO:0000313" key="3">
    <source>
        <dbReference type="Proteomes" id="UP000267821"/>
    </source>
</evidence>
<dbReference type="Proteomes" id="UP000267821">
    <property type="component" value="Unassembled WGS sequence"/>
</dbReference>
<name>A0A3N4MR83_9PEZI</name>
<dbReference type="OrthoDB" id="5411041at2759"/>
<dbReference type="InParanoid" id="A0A3N4MR83"/>
<evidence type="ECO:0000256" key="1">
    <source>
        <dbReference type="SAM" id="MobiDB-lite"/>
    </source>
</evidence>
<protein>
    <submittedName>
        <fullName evidence="2">Uncharacterized protein</fullName>
    </submittedName>
</protein>
<feature type="compositionally biased region" description="Pro residues" evidence="1">
    <location>
        <begin position="1"/>
        <end position="21"/>
    </location>
</feature>
<feature type="region of interest" description="Disordered" evidence="1">
    <location>
        <begin position="1"/>
        <end position="26"/>
    </location>
</feature>
<reference evidence="2 3" key="1">
    <citation type="journal article" date="2018" name="Nat. Ecol. Evol.">
        <title>Pezizomycetes genomes reveal the molecular basis of ectomycorrhizal truffle lifestyle.</title>
        <authorList>
            <person name="Murat C."/>
            <person name="Payen T."/>
            <person name="Noel B."/>
            <person name="Kuo A."/>
            <person name="Morin E."/>
            <person name="Chen J."/>
            <person name="Kohler A."/>
            <person name="Krizsan K."/>
            <person name="Balestrini R."/>
            <person name="Da Silva C."/>
            <person name="Montanini B."/>
            <person name="Hainaut M."/>
            <person name="Levati E."/>
            <person name="Barry K.W."/>
            <person name="Belfiori B."/>
            <person name="Cichocki N."/>
            <person name="Clum A."/>
            <person name="Dockter R.B."/>
            <person name="Fauchery L."/>
            <person name="Guy J."/>
            <person name="Iotti M."/>
            <person name="Le Tacon F."/>
            <person name="Lindquist E.A."/>
            <person name="Lipzen A."/>
            <person name="Malagnac F."/>
            <person name="Mello A."/>
            <person name="Molinier V."/>
            <person name="Miyauchi S."/>
            <person name="Poulain J."/>
            <person name="Riccioni C."/>
            <person name="Rubini A."/>
            <person name="Sitrit Y."/>
            <person name="Splivallo R."/>
            <person name="Traeger S."/>
            <person name="Wang M."/>
            <person name="Zifcakova L."/>
            <person name="Wipf D."/>
            <person name="Zambonelli A."/>
            <person name="Paolocci F."/>
            <person name="Nowrousian M."/>
            <person name="Ottonello S."/>
            <person name="Baldrian P."/>
            <person name="Spatafora J.W."/>
            <person name="Henrissat B."/>
            <person name="Nagy L.G."/>
            <person name="Aury J.M."/>
            <person name="Wincker P."/>
            <person name="Grigoriev I.V."/>
            <person name="Bonfante P."/>
            <person name="Martin F.M."/>
        </authorList>
    </citation>
    <scope>NUCLEOTIDE SEQUENCE [LARGE SCALE GENOMIC DNA]</scope>
    <source>
        <strain evidence="2 3">ATCC MYA-4762</strain>
    </source>
</reference>
<evidence type="ECO:0000313" key="2">
    <source>
        <dbReference type="EMBL" id="RPB29945.1"/>
    </source>
</evidence>
<gene>
    <name evidence="2" type="ORF">L211DRAFT_53178</name>
</gene>
<dbReference type="EMBL" id="ML121527">
    <property type="protein sequence ID" value="RPB29945.1"/>
    <property type="molecule type" value="Genomic_DNA"/>
</dbReference>
<feature type="compositionally biased region" description="Basic and acidic residues" evidence="1">
    <location>
        <begin position="111"/>
        <end position="122"/>
    </location>
</feature>
<feature type="compositionally biased region" description="Basic and acidic residues" evidence="1">
    <location>
        <begin position="130"/>
        <end position="140"/>
    </location>
</feature>
<keyword evidence="3" id="KW-1185">Reference proteome</keyword>
<feature type="region of interest" description="Disordered" evidence="1">
    <location>
        <begin position="111"/>
        <end position="140"/>
    </location>
</feature>
<proteinExistence type="predicted"/>
<sequence length="140" mass="15220">MSLVPPSRPPPTNASTPPPTATDPTDLAHRHAQYARIRYNASLGLLLACPLVLALPPRKLNAYSFGLGLVWLYSLDEVLSQNRHRVPFFRPSQPANPVPVEAAGMGVLQQVKEEDGHRRSNYAERASGGSEKEGNKGKSV</sequence>
<accession>A0A3N4MR83</accession>
<organism evidence="2 3">
    <name type="scientific">Terfezia boudieri ATCC MYA-4762</name>
    <dbReference type="NCBI Taxonomy" id="1051890"/>
    <lineage>
        <taxon>Eukaryota</taxon>
        <taxon>Fungi</taxon>
        <taxon>Dikarya</taxon>
        <taxon>Ascomycota</taxon>
        <taxon>Pezizomycotina</taxon>
        <taxon>Pezizomycetes</taxon>
        <taxon>Pezizales</taxon>
        <taxon>Pezizaceae</taxon>
        <taxon>Terfezia</taxon>
    </lineage>
</organism>